<dbReference type="PANTHER" id="PTHR36920">
    <property type="match status" value="1"/>
</dbReference>
<dbReference type="GO" id="GO:0009279">
    <property type="term" value="C:cell outer membrane"/>
    <property type="evidence" value="ECO:0007669"/>
    <property type="project" value="UniProtKB-SubCell"/>
</dbReference>
<evidence type="ECO:0000313" key="4">
    <source>
        <dbReference type="Proteomes" id="UP000216913"/>
    </source>
</evidence>
<gene>
    <name evidence="3" type="ORF">CAL25_01780</name>
</gene>
<accession>A0A261U1R6</accession>
<dbReference type="EMBL" id="NEVP01000001">
    <property type="protein sequence ID" value="OZI55170.1"/>
    <property type="molecule type" value="Genomic_DNA"/>
</dbReference>
<evidence type="ECO:0000256" key="2">
    <source>
        <dbReference type="SAM" id="SignalP"/>
    </source>
</evidence>
<dbReference type="Gene3D" id="2.40.160.20">
    <property type="match status" value="1"/>
</dbReference>
<keyword evidence="4" id="KW-1185">Reference proteome</keyword>
<evidence type="ECO:0000313" key="3">
    <source>
        <dbReference type="EMBL" id="OZI55170.1"/>
    </source>
</evidence>
<comment type="subcellular location">
    <subcellularLocation>
        <location evidence="1">Cell outer membrane</location>
    </subcellularLocation>
</comment>
<dbReference type="Pfam" id="PF03922">
    <property type="entry name" value="OmpW"/>
    <property type="match status" value="1"/>
</dbReference>
<dbReference type="PANTHER" id="PTHR36920:SF1">
    <property type="entry name" value="OUTER MEMBRANE PROTEIN W"/>
    <property type="match status" value="1"/>
</dbReference>
<dbReference type="OrthoDB" id="9807574at2"/>
<dbReference type="SUPFAM" id="SSF56925">
    <property type="entry name" value="OMPA-like"/>
    <property type="match status" value="1"/>
</dbReference>
<dbReference type="AlphaFoldDB" id="A0A261U1R6"/>
<sequence>MFPMYRRTRALILAALCGGTLLATAPAVAHEEGDWLLKVGATQVRPKSNNGSVLNGAVGLDVNNNVRPSFTVTYMATRNVGIELLGAWPFEHDIRGSGGLGKIGSTKQLPPTLSLQWHFLPDSTVQPYVGIGLNYTTFFDTKTHGALSGSKLELSDSWGIAGQVGVDVKLSERWFMNADLRYIDISSKVKLDGQRIGTARIDPWVATVGVGYRF</sequence>
<proteinExistence type="predicted"/>
<dbReference type="Proteomes" id="UP000216913">
    <property type="component" value="Unassembled WGS sequence"/>
</dbReference>
<dbReference type="RefSeq" id="WP_094798225.1">
    <property type="nucleotide sequence ID" value="NZ_NEVP01000001.1"/>
</dbReference>
<comment type="caution">
    <text evidence="3">The sequence shown here is derived from an EMBL/GenBank/DDBJ whole genome shotgun (WGS) entry which is preliminary data.</text>
</comment>
<keyword evidence="2" id="KW-0732">Signal</keyword>
<dbReference type="GO" id="GO:0055085">
    <property type="term" value="P:transmembrane transport"/>
    <property type="evidence" value="ECO:0007669"/>
    <property type="project" value="TreeGrafter"/>
</dbReference>
<name>A0A261U1R6_9BORD</name>
<feature type="signal peptide" evidence="2">
    <location>
        <begin position="1"/>
        <end position="29"/>
    </location>
</feature>
<protein>
    <recommendedName>
        <fullName evidence="5">OmpW family protein</fullName>
    </recommendedName>
</protein>
<dbReference type="InterPro" id="IPR011250">
    <property type="entry name" value="OMP/PagP_B-barrel"/>
</dbReference>
<reference evidence="3 4" key="1">
    <citation type="submission" date="2017-05" db="EMBL/GenBank/DDBJ databases">
        <title>Complete and WGS of Bordetella genogroups.</title>
        <authorList>
            <person name="Spilker T."/>
            <person name="LiPuma J."/>
        </authorList>
    </citation>
    <scope>NUCLEOTIDE SEQUENCE [LARGE SCALE GENOMIC DNA]</scope>
    <source>
        <strain evidence="3 4">AU10456</strain>
    </source>
</reference>
<organism evidence="3 4">
    <name type="scientific">Bordetella genomosp. 5</name>
    <dbReference type="NCBI Taxonomy" id="1395608"/>
    <lineage>
        <taxon>Bacteria</taxon>
        <taxon>Pseudomonadati</taxon>
        <taxon>Pseudomonadota</taxon>
        <taxon>Betaproteobacteria</taxon>
        <taxon>Burkholderiales</taxon>
        <taxon>Alcaligenaceae</taxon>
        <taxon>Bordetella</taxon>
    </lineage>
</organism>
<evidence type="ECO:0000256" key="1">
    <source>
        <dbReference type="ARBA" id="ARBA00004442"/>
    </source>
</evidence>
<dbReference type="InterPro" id="IPR005618">
    <property type="entry name" value="OMPW"/>
</dbReference>
<evidence type="ECO:0008006" key="5">
    <source>
        <dbReference type="Google" id="ProtNLM"/>
    </source>
</evidence>
<feature type="chain" id="PRO_5012898825" description="OmpW family protein" evidence="2">
    <location>
        <begin position="30"/>
        <end position="214"/>
    </location>
</feature>